<dbReference type="GO" id="GO:0000155">
    <property type="term" value="F:phosphorelay sensor kinase activity"/>
    <property type="evidence" value="ECO:0007669"/>
    <property type="project" value="InterPro"/>
</dbReference>
<keyword evidence="9" id="KW-1133">Transmembrane helix</keyword>
<feature type="transmembrane region" description="Helical" evidence="9">
    <location>
        <begin position="90"/>
        <end position="108"/>
    </location>
</feature>
<dbReference type="InterPro" id="IPR035965">
    <property type="entry name" value="PAS-like_dom_sf"/>
</dbReference>
<sequence>MPTGLQTLPAATILSDGDKPDTFWRTLQIFNATRIVVALALALLVYLNMHDPKDSWSEGFLSYQLTCSAYLVLAVIFILLTTYYRRHYQLQIVVQIVIDIIAISILYLGTGGAKVGFGMLYLLPLAGGAILAPLSWALFFVAVTTLVLLGQSVYQVLQDEAAASTVQAGLSGAAFFFAVFVINRLANKSMKQEALAKQHSKALRVQLAINRMAIADMGDGLLVVGRDGSILMANPVAERLLGLTIPDENSHQAVSRNLSQQFPQKLADFPTLMPIAEIFSAWSSSGFRSTADAPIFVTLRHGDERSAESASAEWNGAMSVHLKVRFVSVNTRELDEYRAVIFFQDVSEIENQAQQLKLAAMGRLTASVAHEVRNPLAAISYAASLLGEGFNEKIGEQAVSASTASQIRMLKIINDNVARLDRMIEDILKLSRKAQRQTAPILLSPLVIDIVDEFQKMHTLEAEMVQVKMAASDQYRVWFDSMHLREVIVNLLSNAIRYASGRAGSIRLQVISNAAHHLELHVQDDGEPITPEVRAHLFEPFYTTSNKGTGLGLFLARELCLNNGAMLDYEYRQEVMEAKVAKTVESKAQEIKIKEQLEQNSEPFSGRFVITFAANAPL</sequence>
<evidence type="ECO:0000256" key="4">
    <source>
        <dbReference type="ARBA" id="ARBA00022679"/>
    </source>
</evidence>
<comment type="caution">
    <text evidence="11">The sequence shown here is derived from an EMBL/GenBank/DDBJ whole genome shotgun (WGS) entry which is preliminary data.</text>
</comment>
<dbReference type="AlphaFoldDB" id="A0A843YY60"/>
<dbReference type="PRINTS" id="PR00344">
    <property type="entry name" value="BCTRLSENSOR"/>
</dbReference>
<protein>
    <recommendedName>
        <fullName evidence="2">histidine kinase</fullName>
        <ecNumber evidence="2">2.7.13.3</ecNumber>
    </recommendedName>
</protein>
<dbReference type="PROSITE" id="PS50109">
    <property type="entry name" value="HIS_KIN"/>
    <property type="match status" value="1"/>
</dbReference>
<dbReference type="EMBL" id="WINI01000008">
    <property type="protein sequence ID" value="MQR02191.1"/>
    <property type="molecule type" value="Genomic_DNA"/>
</dbReference>
<organism evidence="11 12">
    <name type="scientific">Glaciimonas soli</name>
    <dbReference type="NCBI Taxonomy" id="2590999"/>
    <lineage>
        <taxon>Bacteria</taxon>
        <taxon>Pseudomonadati</taxon>
        <taxon>Pseudomonadota</taxon>
        <taxon>Betaproteobacteria</taxon>
        <taxon>Burkholderiales</taxon>
        <taxon>Oxalobacteraceae</taxon>
        <taxon>Glaciimonas</taxon>
    </lineage>
</organism>
<evidence type="ECO:0000256" key="5">
    <source>
        <dbReference type="ARBA" id="ARBA00022741"/>
    </source>
</evidence>
<keyword evidence="3" id="KW-0597">Phosphoprotein</keyword>
<evidence type="ECO:0000256" key="6">
    <source>
        <dbReference type="ARBA" id="ARBA00022777"/>
    </source>
</evidence>
<evidence type="ECO:0000256" key="3">
    <source>
        <dbReference type="ARBA" id="ARBA00022553"/>
    </source>
</evidence>
<evidence type="ECO:0000256" key="1">
    <source>
        <dbReference type="ARBA" id="ARBA00000085"/>
    </source>
</evidence>
<dbReference type="SMART" id="SM00388">
    <property type="entry name" value="HisKA"/>
    <property type="match status" value="1"/>
</dbReference>
<comment type="catalytic activity">
    <reaction evidence="1">
        <text>ATP + protein L-histidine = ADP + protein N-phospho-L-histidine.</text>
        <dbReference type="EC" id="2.7.13.3"/>
    </reaction>
</comment>
<dbReference type="GO" id="GO:0000156">
    <property type="term" value="F:phosphorelay response regulator activity"/>
    <property type="evidence" value="ECO:0007669"/>
    <property type="project" value="TreeGrafter"/>
</dbReference>
<keyword evidence="9" id="KW-0812">Transmembrane</keyword>
<dbReference type="Gene3D" id="1.10.287.130">
    <property type="match status" value="1"/>
</dbReference>
<reference evidence="11 12" key="1">
    <citation type="submission" date="2019-10" db="EMBL/GenBank/DDBJ databases">
        <title>Glaciimonas soli sp. nov., a psychrophilic bacterium isolated from the forest soil of a high elevation mountain in Taiwan.</title>
        <authorList>
            <person name="Wang L.-T."/>
            <person name="Shieh W.Y."/>
        </authorList>
    </citation>
    <scope>NUCLEOTIDE SEQUENCE [LARGE SCALE GENOMIC DNA]</scope>
    <source>
        <strain evidence="11 12">GS1</strain>
    </source>
</reference>
<dbReference type="SUPFAM" id="SSF55874">
    <property type="entry name" value="ATPase domain of HSP90 chaperone/DNA topoisomerase II/histidine kinase"/>
    <property type="match status" value="1"/>
</dbReference>
<dbReference type="GO" id="GO:0005524">
    <property type="term" value="F:ATP binding"/>
    <property type="evidence" value="ECO:0007669"/>
    <property type="project" value="UniProtKB-KW"/>
</dbReference>
<feature type="transmembrane region" description="Helical" evidence="9">
    <location>
        <begin position="60"/>
        <end position="84"/>
    </location>
</feature>
<feature type="transmembrane region" description="Helical" evidence="9">
    <location>
        <begin position="120"/>
        <end position="149"/>
    </location>
</feature>
<dbReference type="InterPro" id="IPR004358">
    <property type="entry name" value="Sig_transdc_His_kin-like_C"/>
</dbReference>
<dbReference type="InterPro" id="IPR003594">
    <property type="entry name" value="HATPase_dom"/>
</dbReference>
<feature type="transmembrane region" description="Helical" evidence="9">
    <location>
        <begin position="161"/>
        <end position="182"/>
    </location>
</feature>
<dbReference type="Proteomes" id="UP000451565">
    <property type="component" value="Unassembled WGS sequence"/>
</dbReference>
<keyword evidence="5" id="KW-0547">Nucleotide-binding</keyword>
<dbReference type="OrthoDB" id="9815750at2"/>
<dbReference type="Pfam" id="PF02518">
    <property type="entry name" value="HATPase_c"/>
    <property type="match status" value="1"/>
</dbReference>
<dbReference type="Pfam" id="PF25323">
    <property type="entry name" value="6TM_PilS"/>
    <property type="match status" value="1"/>
</dbReference>
<keyword evidence="8" id="KW-0902">Two-component regulatory system</keyword>
<dbReference type="InterPro" id="IPR050351">
    <property type="entry name" value="BphY/WalK/GraS-like"/>
</dbReference>
<dbReference type="SMART" id="SM00387">
    <property type="entry name" value="HATPase_c"/>
    <property type="match status" value="1"/>
</dbReference>
<evidence type="ECO:0000256" key="7">
    <source>
        <dbReference type="ARBA" id="ARBA00022840"/>
    </source>
</evidence>
<keyword evidence="4" id="KW-0808">Transferase</keyword>
<keyword evidence="6 11" id="KW-0418">Kinase</keyword>
<gene>
    <name evidence="11" type="ORF">GEV47_16055</name>
</gene>
<dbReference type="GO" id="GO:0007234">
    <property type="term" value="P:osmosensory signaling via phosphorelay pathway"/>
    <property type="evidence" value="ECO:0007669"/>
    <property type="project" value="TreeGrafter"/>
</dbReference>
<dbReference type="RefSeq" id="WP_153235805.1">
    <property type="nucleotide sequence ID" value="NZ_WINI01000008.1"/>
</dbReference>
<proteinExistence type="predicted"/>
<accession>A0A843YY60</accession>
<dbReference type="SUPFAM" id="SSF55785">
    <property type="entry name" value="PYP-like sensor domain (PAS domain)"/>
    <property type="match status" value="1"/>
</dbReference>
<evidence type="ECO:0000259" key="10">
    <source>
        <dbReference type="PROSITE" id="PS50109"/>
    </source>
</evidence>
<dbReference type="Gene3D" id="3.30.565.10">
    <property type="entry name" value="Histidine kinase-like ATPase, C-terminal domain"/>
    <property type="match status" value="1"/>
</dbReference>
<evidence type="ECO:0000256" key="2">
    <source>
        <dbReference type="ARBA" id="ARBA00012438"/>
    </source>
</evidence>
<keyword evidence="12" id="KW-1185">Reference proteome</keyword>
<dbReference type="Pfam" id="PF00512">
    <property type="entry name" value="HisKA"/>
    <property type="match status" value="1"/>
</dbReference>
<feature type="domain" description="Histidine kinase" evidence="10">
    <location>
        <begin position="367"/>
        <end position="570"/>
    </location>
</feature>
<dbReference type="EC" id="2.7.13.3" evidence="2"/>
<dbReference type="Gene3D" id="3.30.450.20">
    <property type="entry name" value="PAS domain"/>
    <property type="match status" value="1"/>
</dbReference>
<name>A0A843YY60_9BURK</name>
<dbReference type="CDD" id="cd00082">
    <property type="entry name" value="HisKA"/>
    <property type="match status" value="1"/>
</dbReference>
<dbReference type="InterPro" id="IPR036890">
    <property type="entry name" value="HATPase_C_sf"/>
</dbReference>
<feature type="transmembrane region" description="Helical" evidence="9">
    <location>
        <begin position="29"/>
        <end position="48"/>
    </location>
</feature>
<evidence type="ECO:0000313" key="11">
    <source>
        <dbReference type="EMBL" id="MQR02191.1"/>
    </source>
</evidence>
<dbReference type="SUPFAM" id="SSF47384">
    <property type="entry name" value="Homodimeric domain of signal transducing histidine kinase"/>
    <property type="match status" value="1"/>
</dbReference>
<evidence type="ECO:0000256" key="9">
    <source>
        <dbReference type="SAM" id="Phobius"/>
    </source>
</evidence>
<evidence type="ECO:0000256" key="8">
    <source>
        <dbReference type="ARBA" id="ARBA00023012"/>
    </source>
</evidence>
<dbReference type="PANTHER" id="PTHR42878">
    <property type="entry name" value="TWO-COMPONENT HISTIDINE KINASE"/>
    <property type="match status" value="1"/>
</dbReference>
<dbReference type="InterPro" id="IPR036097">
    <property type="entry name" value="HisK_dim/P_sf"/>
</dbReference>
<dbReference type="GO" id="GO:0030295">
    <property type="term" value="F:protein kinase activator activity"/>
    <property type="evidence" value="ECO:0007669"/>
    <property type="project" value="TreeGrafter"/>
</dbReference>
<dbReference type="CDD" id="cd00075">
    <property type="entry name" value="HATPase"/>
    <property type="match status" value="1"/>
</dbReference>
<dbReference type="PANTHER" id="PTHR42878:SF7">
    <property type="entry name" value="SENSOR HISTIDINE KINASE GLRK"/>
    <property type="match status" value="1"/>
</dbReference>
<keyword evidence="7" id="KW-0067">ATP-binding</keyword>
<keyword evidence="9" id="KW-0472">Membrane</keyword>
<dbReference type="InterPro" id="IPR005467">
    <property type="entry name" value="His_kinase_dom"/>
</dbReference>
<evidence type="ECO:0000313" key="12">
    <source>
        <dbReference type="Proteomes" id="UP000451565"/>
    </source>
</evidence>
<dbReference type="InterPro" id="IPR003661">
    <property type="entry name" value="HisK_dim/P_dom"/>
</dbReference>